<sequence length="118" mass="12924">SEKPLPYPQVQNVLVCSSGLKKMATANALSSASVLCSSHQQGNHSNDAMPSSQQEDEAKAVGQLRNYRMASLLGCCYEGEERLLVPEGVATYEVSNVSKSSFTYCSCSYSWWCLPWNC</sequence>
<evidence type="ECO:0000313" key="3">
    <source>
        <dbReference type="Proteomes" id="UP000824890"/>
    </source>
</evidence>
<dbReference type="EMBL" id="JAGKQM010000014">
    <property type="protein sequence ID" value="KAH0883827.1"/>
    <property type="molecule type" value="Genomic_DNA"/>
</dbReference>
<keyword evidence="3" id="KW-1185">Reference proteome</keyword>
<gene>
    <name evidence="2" type="ORF">HID58_059923</name>
</gene>
<accession>A0ABQ7ZUA0</accession>
<protein>
    <submittedName>
        <fullName evidence="2">Uncharacterized protein</fullName>
    </submittedName>
</protein>
<dbReference type="Gene3D" id="3.30.200.20">
    <property type="entry name" value="Phosphorylase Kinase, domain 1"/>
    <property type="match status" value="1"/>
</dbReference>
<name>A0ABQ7ZUA0_BRANA</name>
<proteinExistence type="predicted"/>
<evidence type="ECO:0000313" key="2">
    <source>
        <dbReference type="EMBL" id="KAH0883827.1"/>
    </source>
</evidence>
<feature type="region of interest" description="Disordered" evidence="1">
    <location>
        <begin position="38"/>
        <end position="59"/>
    </location>
</feature>
<organism evidence="2 3">
    <name type="scientific">Brassica napus</name>
    <name type="common">Rape</name>
    <dbReference type="NCBI Taxonomy" id="3708"/>
    <lineage>
        <taxon>Eukaryota</taxon>
        <taxon>Viridiplantae</taxon>
        <taxon>Streptophyta</taxon>
        <taxon>Embryophyta</taxon>
        <taxon>Tracheophyta</taxon>
        <taxon>Spermatophyta</taxon>
        <taxon>Magnoliopsida</taxon>
        <taxon>eudicotyledons</taxon>
        <taxon>Gunneridae</taxon>
        <taxon>Pentapetalae</taxon>
        <taxon>rosids</taxon>
        <taxon>malvids</taxon>
        <taxon>Brassicales</taxon>
        <taxon>Brassicaceae</taxon>
        <taxon>Brassiceae</taxon>
        <taxon>Brassica</taxon>
    </lineage>
</organism>
<comment type="caution">
    <text evidence="2">The sequence shown here is derived from an EMBL/GenBank/DDBJ whole genome shotgun (WGS) entry which is preliminary data.</text>
</comment>
<feature type="non-terminal residue" evidence="2">
    <location>
        <position position="1"/>
    </location>
</feature>
<reference evidence="2 3" key="1">
    <citation type="submission" date="2021-05" db="EMBL/GenBank/DDBJ databases">
        <title>Genome Assembly of Synthetic Allotetraploid Brassica napus Reveals Homoeologous Exchanges between Subgenomes.</title>
        <authorList>
            <person name="Davis J.T."/>
        </authorList>
    </citation>
    <scope>NUCLEOTIDE SEQUENCE [LARGE SCALE GENOMIC DNA]</scope>
    <source>
        <strain evidence="3">cv. Da-Ae</strain>
        <tissue evidence="2">Seedling</tissue>
    </source>
</reference>
<evidence type="ECO:0000256" key="1">
    <source>
        <dbReference type="SAM" id="MobiDB-lite"/>
    </source>
</evidence>
<dbReference type="Proteomes" id="UP000824890">
    <property type="component" value="Unassembled WGS sequence"/>
</dbReference>
<feature type="compositionally biased region" description="Polar residues" evidence="1">
    <location>
        <begin position="38"/>
        <end position="53"/>
    </location>
</feature>